<accession>A0A4Q0NNI4</accession>
<dbReference type="AlphaFoldDB" id="A0A4Q0NNI4"/>
<reference evidence="1 2" key="1">
    <citation type="submission" date="2018-07" db="EMBL/GenBank/DDBJ databases">
        <title>Leeuwenhoekiella genomics.</title>
        <authorList>
            <person name="Tahon G."/>
            <person name="Willems A."/>
        </authorList>
    </citation>
    <scope>NUCLEOTIDE SEQUENCE [LARGE SCALE GENOMIC DNA]</scope>
    <source>
        <strain evidence="1 2">LMG 29608</strain>
    </source>
</reference>
<evidence type="ECO:0000313" key="1">
    <source>
        <dbReference type="EMBL" id="RXG11508.1"/>
    </source>
</evidence>
<sequence>MIDAKESNLIFITKSSQFQFALLSVKAAANIQLFLFTKQIKFEVFFSLFSSNLFKNFTAFLAEKPEGKDTTLFPL</sequence>
<proteinExistence type="predicted"/>
<organism evidence="1 2">
    <name type="scientific">Leeuwenhoekiella polynyae</name>
    <dbReference type="NCBI Taxonomy" id="1550906"/>
    <lineage>
        <taxon>Bacteria</taxon>
        <taxon>Pseudomonadati</taxon>
        <taxon>Bacteroidota</taxon>
        <taxon>Flavobacteriia</taxon>
        <taxon>Flavobacteriales</taxon>
        <taxon>Flavobacteriaceae</taxon>
        <taxon>Leeuwenhoekiella</taxon>
    </lineage>
</organism>
<protein>
    <submittedName>
        <fullName evidence="1">Uncharacterized protein</fullName>
    </submittedName>
</protein>
<comment type="caution">
    <text evidence="1">The sequence shown here is derived from an EMBL/GenBank/DDBJ whole genome shotgun (WGS) entry which is preliminary data.</text>
</comment>
<evidence type="ECO:0000313" key="2">
    <source>
        <dbReference type="Proteomes" id="UP000289859"/>
    </source>
</evidence>
<dbReference type="EMBL" id="QOVK01000036">
    <property type="protein sequence ID" value="RXG11508.1"/>
    <property type="molecule type" value="Genomic_DNA"/>
</dbReference>
<dbReference type="Proteomes" id="UP000289859">
    <property type="component" value="Unassembled WGS sequence"/>
</dbReference>
<name>A0A4Q0NNI4_9FLAO</name>
<gene>
    <name evidence="1" type="ORF">DSM02_4088</name>
</gene>
<keyword evidence="2" id="KW-1185">Reference proteome</keyword>